<dbReference type="Proteomes" id="UP001497512">
    <property type="component" value="Chromosome 4"/>
</dbReference>
<organism evidence="1 2">
    <name type="scientific">Sphagnum troendelagicum</name>
    <dbReference type="NCBI Taxonomy" id="128251"/>
    <lineage>
        <taxon>Eukaryota</taxon>
        <taxon>Viridiplantae</taxon>
        <taxon>Streptophyta</taxon>
        <taxon>Embryophyta</taxon>
        <taxon>Bryophyta</taxon>
        <taxon>Sphagnophytina</taxon>
        <taxon>Sphagnopsida</taxon>
        <taxon>Sphagnales</taxon>
        <taxon>Sphagnaceae</taxon>
        <taxon>Sphagnum</taxon>
    </lineage>
</organism>
<dbReference type="Gene3D" id="1.20.5.190">
    <property type="match status" value="1"/>
</dbReference>
<sequence>MTPNWVGAWAQEILNAYMDSNLEAKLNREREYNACLKIQTTYRRFAAQQLVRLWRRCALFIQRVYRGHLGREWFHECRRRKDKELRMAYFFKHATKIQSRFRGNWSRQYILDYYARKAFLLACVLAGNQMKALLMMSYKLQNRDQQQEAAKKMNEEMEHFFSINHHRMSTRIRKGVFYSSFAAIFGGGRRYLEEHVRETQRKAVTGMKLGQLDGYNEDGIPIKQQYNKFFIKSSKALHSKMSLDTHRRVQEAENLNVFSSTHITAVGIYQSRYDFRRQEERKGWYLVPHEKDFCPITTRGKKWWMNMGPTLKCQTHYDQRKWDRKQAKIQELEDHPVMVEHPWNVFVPSGYLFESYLAFDKVFPKQMNHHHWPKYSLHKSLHWNNFPH</sequence>
<keyword evidence="2" id="KW-1185">Reference proteome</keyword>
<dbReference type="PROSITE" id="PS50096">
    <property type="entry name" value="IQ"/>
    <property type="match status" value="2"/>
</dbReference>
<evidence type="ECO:0000313" key="1">
    <source>
        <dbReference type="EMBL" id="CAK9222772.1"/>
    </source>
</evidence>
<dbReference type="InterPro" id="IPR000048">
    <property type="entry name" value="IQ_motif_EF-hand-BS"/>
</dbReference>
<protein>
    <recommendedName>
        <fullName evidence="3">Spermatogenesis-associated protein 17</fullName>
    </recommendedName>
</protein>
<evidence type="ECO:0000313" key="2">
    <source>
        <dbReference type="Proteomes" id="UP001497512"/>
    </source>
</evidence>
<name>A0ABP0UIS0_9BRYO</name>
<reference evidence="1" key="1">
    <citation type="submission" date="2024-02" db="EMBL/GenBank/DDBJ databases">
        <authorList>
            <consortium name="ELIXIR-Norway"/>
            <consortium name="Elixir Norway"/>
        </authorList>
    </citation>
    <scope>NUCLEOTIDE SEQUENCE</scope>
</reference>
<dbReference type="SMART" id="SM00015">
    <property type="entry name" value="IQ"/>
    <property type="match status" value="3"/>
</dbReference>
<dbReference type="Pfam" id="PF00612">
    <property type="entry name" value="IQ"/>
    <property type="match status" value="2"/>
</dbReference>
<accession>A0ABP0UIS0</accession>
<gene>
    <name evidence="1" type="ORF">CSSPTR1EN2_LOCUS16391</name>
</gene>
<proteinExistence type="predicted"/>
<dbReference type="EMBL" id="OZ019896">
    <property type="protein sequence ID" value="CAK9222772.1"/>
    <property type="molecule type" value="Genomic_DNA"/>
</dbReference>
<evidence type="ECO:0008006" key="3">
    <source>
        <dbReference type="Google" id="ProtNLM"/>
    </source>
</evidence>